<dbReference type="InParanoid" id="K1QW60"/>
<proteinExistence type="predicted"/>
<accession>K1QW60</accession>
<dbReference type="AlphaFoldDB" id="K1QW60"/>
<organism evidence="1">
    <name type="scientific">Magallana gigas</name>
    <name type="common">Pacific oyster</name>
    <name type="synonym">Crassostrea gigas</name>
    <dbReference type="NCBI Taxonomy" id="29159"/>
    <lineage>
        <taxon>Eukaryota</taxon>
        <taxon>Metazoa</taxon>
        <taxon>Spiralia</taxon>
        <taxon>Lophotrochozoa</taxon>
        <taxon>Mollusca</taxon>
        <taxon>Bivalvia</taxon>
        <taxon>Autobranchia</taxon>
        <taxon>Pteriomorphia</taxon>
        <taxon>Ostreida</taxon>
        <taxon>Ostreoidea</taxon>
        <taxon>Ostreidae</taxon>
        <taxon>Magallana</taxon>
    </lineage>
</organism>
<dbReference type="HOGENOM" id="CLU_2814941_0_0_1"/>
<name>K1QW60_MAGGI</name>
<protein>
    <submittedName>
        <fullName evidence="1">Uncharacterized protein</fullName>
    </submittedName>
</protein>
<evidence type="ECO:0000313" key="1">
    <source>
        <dbReference type="EMBL" id="EKC35439.1"/>
    </source>
</evidence>
<sequence length="67" mass="7528">METGGNHCPYPQEITPVLCALRLGEGFKVHRTMHLSLMQQVVVDSTTRTPSYLSCPQEWSVSVDCDF</sequence>
<gene>
    <name evidence="1" type="ORF">CGI_10022570</name>
</gene>
<dbReference type="EMBL" id="JH817161">
    <property type="protein sequence ID" value="EKC35439.1"/>
    <property type="molecule type" value="Genomic_DNA"/>
</dbReference>
<reference evidence="1" key="1">
    <citation type="journal article" date="2012" name="Nature">
        <title>The oyster genome reveals stress adaptation and complexity of shell formation.</title>
        <authorList>
            <person name="Zhang G."/>
            <person name="Fang X."/>
            <person name="Guo X."/>
            <person name="Li L."/>
            <person name="Luo R."/>
            <person name="Xu F."/>
            <person name="Yang P."/>
            <person name="Zhang L."/>
            <person name="Wang X."/>
            <person name="Qi H."/>
            <person name="Xiong Z."/>
            <person name="Que H."/>
            <person name="Xie Y."/>
            <person name="Holland P.W."/>
            <person name="Paps J."/>
            <person name="Zhu Y."/>
            <person name="Wu F."/>
            <person name="Chen Y."/>
            <person name="Wang J."/>
            <person name="Peng C."/>
            <person name="Meng J."/>
            <person name="Yang L."/>
            <person name="Liu J."/>
            <person name="Wen B."/>
            <person name="Zhang N."/>
            <person name="Huang Z."/>
            <person name="Zhu Q."/>
            <person name="Feng Y."/>
            <person name="Mount A."/>
            <person name="Hedgecock D."/>
            <person name="Xu Z."/>
            <person name="Liu Y."/>
            <person name="Domazet-Loso T."/>
            <person name="Du Y."/>
            <person name="Sun X."/>
            <person name="Zhang S."/>
            <person name="Liu B."/>
            <person name="Cheng P."/>
            <person name="Jiang X."/>
            <person name="Li J."/>
            <person name="Fan D."/>
            <person name="Wang W."/>
            <person name="Fu W."/>
            <person name="Wang T."/>
            <person name="Wang B."/>
            <person name="Zhang J."/>
            <person name="Peng Z."/>
            <person name="Li Y."/>
            <person name="Li N."/>
            <person name="Wang J."/>
            <person name="Chen M."/>
            <person name="He Y."/>
            <person name="Tan F."/>
            <person name="Song X."/>
            <person name="Zheng Q."/>
            <person name="Huang R."/>
            <person name="Yang H."/>
            <person name="Du X."/>
            <person name="Chen L."/>
            <person name="Yang M."/>
            <person name="Gaffney P.M."/>
            <person name="Wang S."/>
            <person name="Luo L."/>
            <person name="She Z."/>
            <person name="Ming Y."/>
            <person name="Huang W."/>
            <person name="Zhang S."/>
            <person name="Huang B."/>
            <person name="Zhang Y."/>
            <person name="Qu T."/>
            <person name="Ni P."/>
            <person name="Miao G."/>
            <person name="Wang J."/>
            <person name="Wang Q."/>
            <person name="Steinberg C.E."/>
            <person name="Wang H."/>
            <person name="Li N."/>
            <person name="Qian L."/>
            <person name="Zhang G."/>
            <person name="Li Y."/>
            <person name="Yang H."/>
            <person name="Liu X."/>
            <person name="Wang J."/>
            <person name="Yin Y."/>
            <person name="Wang J."/>
        </authorList>
    </citation>
    <scope>NUCLEOTIDE SEQUENCE [LARGE SCALE GENOMIC DNA]</scope>
    <source>
        <strain evidence="1">05x7-T-G4-1.051#20</strain>
    </source>
</reference>